<proteinExistence type="predicted"/>
<evidence type="ECO:0000313" key="2">
    <source>
        <dbReference type="EMBL" id="MDA0138501.1"/>
    </source>
</evidence>
<dbReference type="InterPro" id="IPR002575">
    <property type="entry name" value="Aminoglycoside_PTrfase"/>
</dbReference>
<comment type="caution">
    <text evidence="2">The sequence shown here is derived from an EMBL/GenBank/DDBJ whole genome shotgun (WGS) entry which is preliminary data.</text>
</comment>
<gene>
    <name evidence="2" type="ORF">OJ962_13440</name>
</gene>
<dbReference type="Gene3D" id="3.90.1200.10">
    <property type="match status" value="1"/>
</dbReference>
<evidence type="ECO:0000259" key="1">
    <source>
        <dbReference type="Pfam" id="PF01636"/>
    </source>
</evidence>
<reference evidence="2" key="1">
    <citation type="submission" date="2022-10" db="EMBL/GenBank/DDBJ databases">
        <title>The WGS of Solirubrobacter sp. CPCC 204708.</title>
        <authorList>
            <person name="Jiang Z."/>
        </authorList>
    </citation>
    <scope>NUCLEOTIDE SEQUENCE</scope>
    <source>
        <strain evidence="2">CPCC 204708</strain>
    </source>
</reference>
<keyword evidence="3" id="KW-1185">Reference proteome</keyword>
<feature type="domain" description="Aminoglycoside phosphotransferase" evidence="1">
    <location>
        <begin position="51"/>
        <end position="220"/>
    </location>
</feature>
<dbReference type="InterPro" id="IPR011009">
    <property type="entry name" value="Kinase-like_dom_sf"/>
</dbReference>
<evidence type="ECO:0000313" key="3">
    <source>
        <dbReference type="Proteomes" id="UP001147700"/>
    </source>
</evidence>
<name>A0ABT4RJH8_9ACTN</name>
<dbReference type="Proteomes" id="UP001147700">
    <property type="component" value="Unassembled WGS sequence"/>
</dbReference>
<dbReference type="Pfam" id="PF01636">
    <property type="entry name" value="APH"/>
    <property type="match status" value="1"/>
</dbReference>
<protein>
    <submittedName>
        <fullName evidence="2">Phosphotransferase</fullName>
    </submittedName>
</protein>
<dbReference type="SUPFAM" id="SSF56112">
    <property type="entry name" value="Protein kinase-like (PK-like)"/>
    <property type="match status" value="1"/>
</dbReference>
<dbReference type="RefSeq" id="WP_202958509.1">
    <property type="nucleotide sequence ID" value="NZ_JAPCID010000016.1"/>
</dbReference>
<dbReference type="EMBL" id="JAPCID010000016">
    <property type="protein sequence ID" value="MDA0138501.1"/>
    <property type="molecule type" value="Genomic_DNA"/>
</dbReference>
<sequence>MAVARAHGLRVEEPVILRDQLNVLVHLRPAPVVARVAGTIAAVRPGPAWQARELSVAGHLARAGAPVVAPSGELPPGPHEHEGRVLSFWRYAPPAEVDAARAGEALAHCHEALRSYRGSLPLLGTVTEAEALLARLAAEERIAPDAATALLLRFQELIPVLSELRSPVQPLHGDAHLGNVLGGPLWNDWEDTCLGPVGWDAACLLAGRYGRERQEAAYAASRMGLDPGELKLWIEARSLQLAVWRQVMTGTALPSGSAGVDGDTRK</sequence>
<accession>A0ABT4RJH8</accession>
<organism evidence="2 3">
    <name type="scientific">Solirubrobacter deserti</name>
    <dbReference type="NCBI Taxonomy" id="2282478"/>
    <lineage>
        <taxon>Bacteria</taxon>
        <taxon>Bacillati</taxon>
        <taxon>Actinomycetota</taxon>
        <taxon>Thermoleophilia</taxon>
        <taxon>Solirubrobacterales</taxon>
        <taxon>Solirubrobacteraceae</taxon>
        <taxon>Solirubrobacter</taxon>
    </lineage>
</organism>